<dbReference type="GO" id="GO:0009328">
    <property type="term" value="C:phenylalanine-tRNA ligase complex"/>
    <property type="evidence" value="ECO:0007669"/>
    <property type="project" value="TreeGrafter"/>
</dbReference>
<evidence type="ECO:0000256" key="13">
    <source>
        <dbReference type="ARBA" id="ARBA00023146"/>
    </source>
</evidence>
<dbReference type="InterPro" id="IPR045864">
    <property type="entry name" value="aa-tRNA-synth_II/BPL/LPL"/>
</dbReference>
<feature type="domain" description="B5" evidence="19">
    <location>
        <begin position="413"/>
        <end position="489"/>
    </location>
</feature>
<evidence type="ECO:0000256" key="4">
    <source>
        <dbReference type="ARBA" id="ARBA00022490"/>
    </source>
</evidence>
<dbReference type="Pfam" id="PF17759">
    <property type="entry name" value="tRNA_synthFbeta"/>
    <property type="match status" value="1"/>
</dbReference>
<keyword evidence="5 16" id="KW-0820">tRNA-binding</keyword>
<comment type="subunit">
    <text evidence="3 15">Tetramer of two alpha and two beta subunits.</text>
</comment>
<dbReference type="FunFam" id="2.40.50.140:FF:000045">
    <property type="entry name" value="Phenylalanine--tRNA ligase beta subunit"/>
    <property type="match status" value="1"/>
</dbReference>
<dbReference type="InterPro" id="IPR033714">
    <property type="entry name" value="tRNA_bind_bactPheRS"/>
</dbReference>
<evidence type="ECO:0000256" key="10">
    <source>
        <dbReference type="ARBA" id="ARBA00022842"/>
    </source>
</evidence>
<dbReference type="InterPro" id="IPR002547">
    <property type="entry name" value="tRNA-bd_dom"/>
</dbReference>
<dbReference type="NCBIfam" id="TIGR00472">
    <property type="entry name" value="pheT_bact"/>
    <property type="match status" value="1"/>
</dbReference>
<keyword evidence="12 15" id="KW-0648">Protein biosynthesis</keyword>
<dbReference type="Gene3D" id="3.30.70.380">
    <property type="entry name" value="Ferrodoxin-fold anticodon-binding domain"/>
    <property type="match status" value="1"/>
</dbReference>
<dbReference type="FunFam" id="3.50.40.10:FF:000001">
    <property type="entry name" value="Phenylalanine--tRNA ligase beta subunit"/>
    <property type="match status" value="1"/>
</dbReference>
<dbReference type="InterPro" id="IPR005121">
    <property type="entry name" value="Fdx_antiC-bd"/>
</dbReference>
<evidence type="ECO:0000256" key="16">
    <source>
        <dbReference type="PROSITE-ProRule" id="PRU00209"/>
    </source>
</evidence>
<evidence type="ECO:0000313" key="20">
    <source>
        <dbReference type="EMBL" id="TCN68598.1"/>
    </source>
</evidence>
<feature type="domain" description="FDX-ACB" evidence="18">
    <location>
        <begin position="725"/>
        <end position="818"/>
    </location>
</feature>
<evidence type="ECO:0000256" key="9">
    <source>
        <dbReference type="ARBA" id="ARBA00022840"/>
    </source>
</evidence>
<dbReference type="Gene3D" id="3.30.930.10">
    <property type="entry name" value="Bira Bifunctional Protein, Domain 2"/>
    <property type="match status" value="1"/>
</dbReference>
<accession>A0A4R2EHY6</accession>
<dbReference type="Gene3D" id="3.50.40.10">
    <property type="entry name" value="Phenylalanyl-trna Synthetase, Chain B, domain 3"/>
    <property type="match status" value="1"/>
</dbReference>
<dbReference type="PROSITE" id="PS50886">
    <property type="entry name" value="TRBD"/>
    <property type="match status" value="1"/>
</dbReference>
<dbReference type="SMART" id="SM00873">
    <property type="entry name" value="B3_4"/>
    <property type="match status" value="1"/>
</dbReference>
<dbReference type="GO" id="GO:0006432">
    <property type="term" value="P:phenylalanyl-tRNA aminoacylation"/>
    <property type="evidence" value="ECO:0007669"/>
    <property type="project" value="UniProtKB-UniRule"/>
</dbReference>
<dbReference type="FunFam" id="3.30.70.380:FF:000001">
    <property type="entry name" value="Phenylalanine--tRNA ligase beta subunit"/>
    <property type="match status" value="1"/>
</dbReference>
<comment type="catalytic activity">
    <reaction evidence="14 15">
        <text>tRNA(Phe) + L-phenylalanine + ATP = L-phenylalanyl-tRNA(Phe) + AMP + diphosphate + H(+)</text>
        <dbReference type="Rhea" id="RHEA:19413"/>
        <dbReference type="Rhea" id="RHEA-COMP:9668"/>
        <dbReference type="Rhea" id="RHEA-COMP:9699"/>
        <dbReference type="ChEBI" id="CHEBI:15378"/>
        <dbReference type="ChEBI" id="CHEBI:30616"/>
        <dbReference type="ChEBI" id="CHEBI:33019"/>
        <dbReference type="ChEBI" id="CHEBI:58095"/>
        <dbReference type="ChEBI" id="CHEBI:78442"/>
        <dbReference type="ChEBI" id="CHEBI:78531"/>
        <dbReference type="ChEBI" id="CHEBI:456215"/>
        <dbReference type="EC" id="6.1.1.20"/>
    </reaction>
</comment>
<dbReference type="InterPro" id="IPR005147">
    <property type="entry name" value="tRNA_synthase_B5-dom"/>
</dbReference>
<organism evidence="20 21">
    <name type="scientific">Acetobacteroides hydrogenigenes</name>
    <dbReference type="NCBI Taxonomy" id="979970"/>
    <lineage>
        <taxon>Bacteria</taxon>
        <taxon>Pseudomonadati</taxon>
        <taxon>Bacteroidota</taxon>
        <taxon>Bacteroidia</taxon>
        <taxon>Bacteroidales</taxon>
        <taxon>Rikenellaceae</taxon>
        <taxon>Acetobacteroides</taxon>
    </lineage>
</organism>
<evidence type="ECO:0000256" key="3">
    <source>
        <dbReference type="ARBA" id="ARBA00011209"/>
    </source>
</evidence>
<evidence type="ECO:0000259" key="18">
    <source>
        <dbReference type="PROSITE" id="PS51447"/>
    </source>
</evidence>
<evidence type="ECO:0000256" key="6">
    <source>
        <dbReference type="ARBA" id="ARBA00022598"/>
    </source>
</evidence>
<gene>
    <name evidence="15" type="primary">pheT</name>
    <name evidence="20" type="ORF">CLV25_106180</name>
</gene>
<dbReference type="Proteomes" id="UP000294830">
    <property type="component" value="Unassembled WGS sequence"/>
</dbReference>
<dbReference type="Gene3D" id="3.30.56.10">
    <property type="match status" value="2"/>
</dbReference>
<evidence type="ECO:0000256" key="8">
    <source>
        <dbReference type="ARBA" id="ARBA00022741"/>
    </source>
</evidence>
<dbReference type="PANTHER" id="PTHR10947">
    <property type="entry name" value="PHENYLALANYL-TRNA SYNTHETASE BETA CHAIN AND LEUCINE-RICH REPEAT-CONTAINING PROTEIN 47"/>
    <property type="match status" value="1"/>
</dbReference>
<keyword evidence="21" id="KW-1185">Reference proteome</keyword>
<evidence type="ECO:0000256" key="12">
    <source>
        <dbReference type="ARBA" id="ARBA00022917"/>
    </source>
</evidence>
<proteinExistence type="inferred from homology"/>
<dbReference type="EC" id="6.1.1.20" evidence="15"/>
<dbReference type="GO" id="GO:0005524">
    <property type="term" value="F:ATP binding"/>
    <property type="evidence" value="ECO:0007669"/>
    <property type="project" value="UniProtKB-UniRule"/>
</dbReference>
<feature type="domain" description="TRNA-binding" evidence="17">
    <location>
        <begin position="42"/>
        <end position="154"/>
    </location>
</feature>
<dbReference type="PROSITE" id="PS51447">
    <property type="entry name" value="FDX_ACB"/>
    <property type="match status" value="1"/>
</dbReference>
<dbReference type="PANTHER" id="PTHR10947:SF0">
    <property type="entry name" value="PHENYLALANINE--TRNA LIGASE BETA SUBUNIT"/>
    <property type="match status" value="1"/>
</dbReference>
<keyword evidence="8 15" id="KW-0547">Nucleotide-binding</keyword>
<evidence type="ECO:0000259" key="19">
    <source>
        <dbReference type="PROSITE" id="PS51483"/>
    </source>
</evidence>
<protein>
    <recommendedName>
        <fullName evidence="15">Phenylalanine--tRNA ligase beta subunit</fullName>
        <ecNumber evidence="15">6.1.1.20</ecNumber>
    </recommendedName>
    <alternativeName>
        <fullName evidence="15">Phenylalanyl-tRNA synthetase beta subunit</fullName>
        <shortName evidence="15">PheRS</shortName>
    </alternativeName>
</protein>
<dbReference type="InterPro" id="IPR036690">
    <property type="entry name" value="Fdx_antiC-bd_sf"/>
</dbReference>
<dbReference type="RefSeq" id="WP_131839173.1">
    <property type="nucleotide sequence ID" value="NZ_SLWB01000006.1"/>
</dbReference>
<dbReference type="HAMAP" id="MF_00283">
    <property type="entry name" value="Phe_tRNA_synth_beta1"/>
    <property type="match status" value="1"/>
</dbReference>
<evidence type="ECO:0000256" key="7">
    <source>
        <dbReference type="ARBA" id="ARBA00022723"/>
    </source>
</evidence>
<dbReference type="InterPro" id="IPR009061">
    <property type="entry name" value="DNA-bd_dom_put_sf"/>
</dbReference>
<dbReference type="AlphaFoldDB" id="A0A4R2EHY6"/>
<dbReference type="NCBIfam" id="NF045760">
    <property type="entry name" value="YtpR"/>
    <property type="match status" value="1"/>
</dbReference>
<dbReference type="InterPro" id="IPR045060">
    <property type="entry name" value="Phe-tRNA-ligase_IIc_bsu"/>
</dbReference>
<dbReference type="SMART" id="SM00896">
    <property type="entry name" value="FDX-ACB"/>
    <property type="match status" value="1"/>
</dbReference>
<feature type="binding site" evidence="15">
    <location>
        <position position="467"/>
    </location>
    <ligand>
        <name>Mg(2+)</name>
        <dbReference type="ChEBI" id="CHEBI:18420"/>
        <note>shared with alpha subunit</note>
    </ligand>
</feature>
<dbReference type="SUPFAM" id="SSF46955">
    <property type="entry name" value="Putative DNA-binding domain"/>
    <property type="match status" value="1"/>
</dbReference>
<comment type="cofactor">
    <cofactor evidence="15">
        <name>Mg(2+)</name>
        <dbReference type="ChEBI" id="CHEBI:18420"/>
    </cofactor>
    <text evidence="15">Binds 2 magnesium ions per tetramer.</text>
</comment>
<sequence length="818" mass="91089">MNISYSWLKDYLKTDLTPEQISEILTSIGLEVDSLEKEEAIKGGLEGVVVGYVVECERHPDADKLSVTKVDVGGPELLQIVCGAPNVAAGQKVPVATVGTTLYSGDDEFKIKKSKIRGLESFGMICAEDELGLGHSHDGIMVLDPETPVGTPAKEYFKLEDEYVFEIGLTPNRVDAASHYGIARDVAAYLKVNNIPVSLEKPSVDEFKVDNTANVIPVEVINPEACPRYAGITVSNVKVGPSPEWLQKKLRAIGINPKNNVVDITNFILHELGQPLHAFDAAKIAGGKIVVRTAPEGTPFTTLDGVERKLNEADLMICNANEPMCIAGVFGGLDSGVTEETTSIFIESAYFNPVSVRKTARRHGLNTDSSFRFERGIDPHQTIYALKRAALLVKELAGGEISSEVIDIYPTPIENFSVEVSLDKMRKLIGKEIETETIMNILGALDIAIVEDKGDVLLLSVPAYRVDVQREADVVEEVLRIYGYNNIEMPLQVRSTLSFEPRPEKDKIVNTASDLLSSNGFNEIMSNSLTKAAYYQGLTAYPEEKSVRIINPLSGDLSVMRQTLFFNGMEAIGLNTSHRNADLKLYEFGNVYAYNAEKATEENHLRAYNENYHVALFVTGNSNTESWNTKIVPSDYFTLRASVEQLLSRFGISLFDLKVEENSLDFISDGVTYLLNGKKFIEMGAVAKKFRNMFDVKNEVFFAEIRFDLLINFVRKSKTTFKEISKFQEVRRDLALLLDKKVTFAQLRETALQTEKKLLKKVGLFDVYEGKNLPEGKKSYALSFILQDETKTLTDQQIDRIMDNLVKAFERSYGAQLR</sequence>
<dbReference type="CDD" id="cd00769">
    <property type="entry name" value="PheRS_beta_core"/>
    <property type="match status" value="1"/>
</dbReference>
<comment type="subcellular location">
    <subcellularLocation>
        <location evidence="1 15">Cytoplasm</location>
    </subcellularLocation>
</comment>
<keyword evidence="10 15" id="KW-0460">Magnesium</keyword>
<evidence type="ECO:0000256" key="5">
    <source>
        <dbReference type="ARBA" id="ARBA00022555"/>
    </source>
</evidence>
<dbReference type="SUPFAM" id="SSF54991">
    <property type="entry name" value="Anticodon-binding domain of PheRS"/>
    <property type="match status" value="1"/>
</dbReference>
<dbReference type="InterPro" id="IPR020825">
    <property type="entry name" value="Phe-tRNA_synthase-like_B3/B4"/>
</dbReference>
<keyword evidence="13 15" id="KW-0030">Aminoacyl-tRNA synthetase</keyword>
<dbReference type="SUPFAM" id="SSF56037">
    <property type="entry name" value="PheT/TilS domain"/>
    <property type="match status" value="1"/>
</dbReference>
<keyword evidence="6 15" id="KW-0436">Ligase</keyword>
<comment type="caution">
    <text evidence="20">The sequence shown here is derived from an EMBL/GenBank/DDBJ whole genome shotgun (WGS) entry which is preliminary data.</text>
</comment>
<dbReference type="OrthoDB" id="9805455at2"/>
<evidence type="ECO:0000256" key="11">
    <source>
        <dbReference type="ARBA" id="ARBA00022884"/>
    </source>
</evidence>
<dbReference type="InterPro" id="IPR012340">
    <property type="entry name" value="NA-bd_OB-fold"/>
</dbReference>
<dbReference type="GO" id="GO:0000287">
    <property type="term" value="F:magnesium ion binding"/>
    <property type="evidence" value="ECO:0007669"/>
    <property type="project" value="UniProtKB-UniRule"/>
</dbReference>
<dbReference type="GO" id="GO:0004826">
    <property type="term" value="F:phenylalanine-tRNA ligase activity"/>
    <property type="evidence" value="ECO:0007669"/>
    <property type="project" value="UniProtKB-UniRule"/>
</dbReference>
<dbReference type="Pfam" id="PF03483">
    <property type="entry name" value="B3_4"/>
    <property type="match status" value="1"/>
</dbReference>
<keyword evidence="4 15" id="KW-0963">Cytoplasm</keyword>
<dbReference type="Gene3D" id="2.40.50.140">
    <property type="entry name" value="Nucleic acid-binding proteins"/>
    <property type="match status" value="1"/>
</dbReference>
<feature type="binding site" evidence="15">
    <location>
        <position position="476"/>
    </location>
    <ligand>
        <name>Mg(2+)</name>
        <dbReference type="ChEBI" id="CHEBI:18420"/>
        <note>shared with alpha subunit</note>
    </ligand>
</feature>
<dbReference type="InterPro" id="IPR041616">
    <property type="entry name" value="PheRS_beta_core"/>
</dbReference>
<dbReference type="InterPro" id="IPR004532">
    <property type="entry name" value="Phe-tRNA-ligase_IIc_bsu_bact"/>
</dbReference>
<evidence type="ECO:0000313" key="21">
    <source>
        <dbReference type="Proteomes" id="UP000294830"/>
    </source>
</evidence>
<dbReference type="SUPFAM" id="SSF55681">
    <property type="entry name" value="Class II aaRS and biotin synthetases"/>
    <property type="match status" value="1"/>
</dbReference>
<dbReference type="EMBL" id="SLWB01000006">
    <property type="protein sequence ID" value="TCN68598.1"/>
    <property type="molecule type" value="Genomic_DNA"/>
</dbReference>
<feature type="binding site" evidence="15">
    <location>
        <position position="473"/>
    </location>
    <ligand>
        <name>Mg(2+)</name>
        <dbReference type="ChEBI" id="CHEBI:18420"/>
        <note>shared with alpha subunit</note>
    </ligand>
</feature>
<name>A0A4R2EHY6_9BACT</name>
<dbReference type="GO" id="GO:0000049">
    <property type="term" value="F:tRNA binding"/>
    <property type="evidence" value="ECO:0007669"/>
    <property type="project" value="UniProtKB-UniRule"/>
</dbReference>
<dbReference type="InterPro" id="IPR005146">
    <property type="entry name" value="B3/B4_tRNA-bd"/>
</dbReference>
<dbReference type="SMART" id="SM00874">
    <property type="entry name" value="B5"/>
    <property type="match status" value="1"/>
</dbReference>
<dbReference type="PROSITE" id="PS51483">
    <property type="entry name" value="B5"/>
    <property type="match status" value="1"/>
</dbReference>
<dbReference type="Pfam" id="PF01588">
    <property type="entry name" value="tRNA_bind"/>
    <property type="match status" value="1"/>
</dbReference>
<evidence type="ECO:0000259" key="17">
    <source>
        <dbReference type="PROSITE" id="PS50886"/>
    </source>
</evidence>
<comment type="similarity">
    <text evidence="2 15">Belongs to the phenylalanyl-tRNA synthetase beta subunit family. Type 1 subfamily.</text>
</comment>
<dbReference type="Pfam" id="PF03147">
    <property type="entry name" value="FDX-ACB"/>
    <property type="match status" value="1"/>
</dbReference>
<evidence type="ECO:0000256" key="2">
    <source>
        <dbReference type="ARBA" id="ARBA00008653"/>
    </source>
</evidence>
<dbReference type="CDD" id="cd02796">
    <property type="entry name" value="tRNA_bind_bactPheRS"/>
    <property type="match status" value="1"/>
</dbReference>
<evidence type="ECO:0000256" key="1">
    <source>
        <dbReference type="ARBA" id="ARBA00004496"/>
    </source>
</evidence>
<dbReference type="Pfam" id="PF03484">
    <property type="entry name" value="B5"/>
    <property type="match status" value="1"/>
</dbReference>
<dbReference type="SUPFAM" id="SSF50249">
    <property type="entry name" value="Nucleic acid-binding proteins"/>
    <property type="match status" value="1"/>
</dbReference>
<keyword evidence="7 15" id="KW-0479">Metal-binding</keyword>
<reference evidence="20 21" key="1">
    <citation type="submission" date="2019-03" db="EMBL/GenBank/DDBJ databases">
        <title>Genomic Encyclopedia of Archaeal and Bacterial Type Strains, Phase II (KMG-II): from individual species to whole genera.</title>
        <authorList>
            <person name="Goeker M."/>
        </authorList>
    </citation>
    <scope>NUCLEOTIDE SEQUENCE [LARGE SCALE GENOMIC DNA]</scope>
    <source>
        <strain evidence="20 21">RL-C</strain>
    </source>
</reference>
<evidence type="ECO:0000256" key="14">
    <source>
        <dbReference type="ARBA" id="ARBA00049255"/>
    </source>
</evidence>
<evidence type="ECO:0000256" key="15">
    <source>
        <dbReference type="HAMAP-Rule" id="MF_00283"/>
    </source>
</evidence>
<keyword evidence="9 15" id="KW-0067">ATP-binding</keyword>
<keyword evidence="11 16" id="KW-0694">RNA-binding</keyword>
<feature type="binding site" evidence="15">
    <location>
        <position position="477"/>
    </location>
    <ligand>
        <name>Mg(2+)</name>
        <dbReference type="ChEBI" id="CHEBI:18420"/>
        <note>shared with alpha subunit</note>
    </ligand>
</feature>